<accession>D8J004</accession>
<proteinExistence type="predicted"/>
<evidence type="ECO:0000313" key="2">
    <source>
        <dbReference type="Proteomes" id="UP000000329"/>
    </source>
</evidence>
<dbReference type="STRING" id="757424.Hsero_0822"/>
<dbReference type="Pfam" id="PF05932">
    <property type="entry name" value="CesT"/>
    <property type="match status" value="1"/>
</dbReference>
<evidence type="ECO:0000313" key="1">
    <source>
        <dbReference type="EMBL" id="ADJ62341.1"/>
    </source>
</evidence>
<dbReference type="EMBL" id="CP002039">
    <property type="protein sequence ID" value="ADJ62341.1"/>
    <property type="molecule type" value="Genomic_DNA"/>
</dbReference>
<dbReference type="HOGENOM" id="CLU_137363_1_0_4"/>
<gene>
    <name evidence="1" type="primary">dapA</name>
    <name evidence="1" type="ordered locus">Hsero_0822</name>
</gene>
<protein>
    <submittedName>
        <fullName evidence="1">Dihydrodipicolinate synthase/N-acetylneuraminate lyase N-terminal protein</fullName>
    </submittedName>
</protein>
<name>D8J004_HERSS</name>
<dbReference type="GO" id="GO:0030254">
    <property type="term" value="P:protein secretion by the type III secretion system"/>
    <property type="evidence" value="ECO:0007669"/>
    <property type="project" value="InterPro"/>
</dbReference>
<dbReference type="OrthoDB" id="8719930at2"/>
<dbReference type="AlphaFoldDB" id="D8J004"/>
<keyword evidence="1" id="KW-0456">Lyase</keyword>
<dbReference type="SUPFAM" id="SSF69635">
    <property type="entry name" value="Type III secretory system chaperone-like"/>
    <property type="match status" value="1"/>
</dbReference>
<reference evidence="1 2" key="1">
    <citation type="submission" date="2010-04" db="EMBL/GenBank/DDBJ databases">
        <title>The genome of Herbaspirillum seropedicae SmR1, an endophytic, nitrogen-fixing, plant-growth promoting beta-Proteobacteria.</title>
        <authorList>
            <person name="Pedrosa F.O."/>
            <person name="Monteiro R.A."/>
            <person name="Wassem R."/>
            <person name="Cruz L.M."/>
            <person name="Ayub R.A."/>
            <person name="Colauto N.B."/>
            <person name="Fernandez M.A."/>
            <person name="Fungaro M.H.P."/>
            <person name="Grisard E.C."/>
            <person name="Hungria M."/>
            <person name="Madeira H.M.F."/>
            <person name="Nodari R.O."/>
            <person name="Osaku C.A."/>
            <person name="Petzl-Erler M.L."/>
            <person name="Terenzi H."/>
            <person name="Vieira L.G.E."/>
            <person name="Almeida M.I.M."/>
            <person name="Alves L.R."/>
            <person name="Arantes O.M.N."/>
            <person name="Balsanelli E."/>
            <person name="Barcellos F.G."/>
            <person name="Baura V.A."/>
            <person name="Binde D.R."/>
            <person name="Campo R.J."/>
            <person name="Chubatsu L.S."/>
            <person name="Chueire L.M.O."/>
            <person name="Ciferri R.R."/>
            <person name="Correa L.C."/>
            <person name="da Conceicao Silva J.L."/>
            <person name="Dabul A.N.G."/>
            <person name="Dambros B.P."/>
            <person name="Faoro H."/>
            <person name="Favetti A."/>
            <person name="Friedermann G."/>
            <person name="Furlaneto M.C."/>
            <person name="Gasques L.S."/>
            <person name="Gimenes C.C.T."/>
            <person name="Gioppo N.M.R."/>
            <person name="Glienke-Blanco C."/>
            <person name="Godoy L.P."/>
            <person name="Guerra M.P."/>
            <person name="Karp S."/>
            <person name="Kava-Cordeiro V."/>
            <person name="Margarido V.P."/>
            <person name="Mathioni S.M."/>
            <person name="Menck-Soares M.A."/>
            <person name="Murace N.K."/>
            <person name="Nicolas M.F."/>
            <person name="Oliveira C.E.C."/>
            <person name="Pagnan N.A.B."/>
            <person name="Pamphile J.A."/>
            <person name="Patussi E.V."/>
            <person name="Pereira L.F.P."/>
            <person name="Pereira-Ferrari L."/>
            <person name="Pinto F.G.S."/>
            <person name="Precoma C."/>
            <person name="Prioli A.J."/>
            <person name="Prioli S.M.A.P."/>
            <person name="Raittz R.T."/>
            <person name="Ramos H.J.O."/>
            <person name="Ribeiro E.M.S.F."/>
            <person name="Rigo L.U."/>
            <person name="Rocha C.L.M.S.C."/>
            <person name="Rocha S.N."/>
            <person name="Santos K."/>
            <person name="Satori D."/>
            <person name="Silva A.G."/>
            <person name="Simao R.C.G."/>
            <person name="Soares M.A.M."/>
            <person name="Souza E.M."/>
            <person name="Steffens M.B.R."/>
            <person name="Steindel M."/>
            <person name="Tadra-Sfeir M.Z."/>
            <person name="Takahashi E.K."/>
            <person name="Torres R.A."/>
            <person name="Valle J.S."/>
            <person name="Vernal J.I."/>
            <person name="Vilas-Boas L.A."/>
            <person name="Watanabe M.A.E."/>
            <person name="Weiss V.A."/>
            <person name="Yates M.A."/>
            <person name="Souza E.M."/>
        </authorList>
    </citation>
    <scope>NUCLEOTIDE SEQUENCE [LARGE SCALE GENOMIC DNA]</scope>
    <source>
        <strain evidence="1 2">SmR1</strain>
    </source>
</reference>
<organism evidence="1 2">
    <name type="scientific">Herbaspirillum seropedicae (strain SmR1)</name>
    <dbReference type="NCBI Taxonomy" id="757424"/>
    <lineage>
        <taxon>Bacteria</taxon>
        <taxon>Pseudomonadati</taxon>
        <taxon>Pseudomonadota</taxon>
        <taxon>Betaproteobacteria</taxon>
        <taxon>Burkholderiales</taxon>
        <taxon>Oxalobacteraceae</taxon>
        <taxon>Herbaspirillum</taxon>
    </lineage>
</organism>
<keyword evidence="2" id="KW-1185">Reference proteome</keyword>
<dbReference type="eggNOG" id="ENOG502ZEWN">
    <property type="taxonomic scope" value="Bacteria"/>
</dbReference>
<dbReference type="InterPro" id="IPR010261">
    <property type="entry name" value="Tir_chaperone"/>
</dbReference>
<dbReference type="GeneID" id="29393003"/>
<dbReference type="RefSeq" id="WP_013232858.1">
    <property type="nucleotide sequence ID" value="NC_014323.1"/>
</dbReference>
<dbReference type="Gene3D" id="3.30.1460.10">
    <property type="match status" value="1"/>
</dbReference>
<dbReference type="KEGG" id="hse:Hsero_0822"/>
<sequence length="165" mass="18425">MAIKEFYRFIDKICELARIPHPQSLYERADIEVDEVKFTLVDASGKSGRCMHVYCDFGPLPNGPDRQTVCYRLLDLNLECFANREPCFSIDTTSNHVVLMDRVPFDAETALETLNMLAKLAAQAKQWRSGYFLPSEEAASGTTVKRGGSAAFFKNRSMVNASAGT</sequence>
<dbReference type="Proteomes" id="UP000000329">
    <property type="component" value="Chromosome"/>
</dbReference>
<dbReference type="CDD" id="cd17020">
    <property type="entry name" value="T3SC_IA_ShcM-like"/>
    <property type="match status" value="1"/>
</dbReference>
<dbReference type="GO" id="GO:0016829">
    <property type="term" value="F:lyase activity"/>
    <property type="evidence" value="ECO:0007669"/>
    <property type="project" value="UniProtKB-KW"/>
</dbReference>